<keyword evidence="3" id="KW-0808">Transferase</keyword>
<dbReference type="EMBL" id="FNYS01000018">
    <property type="protein sequence ID" value="SEJ23273.1"/>
    <property type="molecule type" value="Genomic_DNA"/>
</dbReference>
<evidence type="ECO:0000256" key="1">
    <source>
        <dbReference type="SAM" id="Phobius"/>
    </source>
</evidence>
<organism evidence="3 5">
    <name type="scientific">Myroides marinus</name>
    <dbReference type="NCBI Taxonomy" id="703342"/>
    <lineage>
        <taxon>Bacteria</taxon>
        <taxon>Pseudomonadati</taxon>
        <taxon>Bacteroidota</taxon>
        <taxon>Flavobacteriia</taxon>
        <taxon>Flavobacteriales</taxon>
        <taxon>Flavobacteriaceae</taxon>
        <taxon>Myroides</taxon>
    </lineage>
</organism>
<gene>
    <name evidence="3" type="ORF">AV926_17885</name>
    <name evidence="4" type="ORF">SAMN04488018_11820</name>
</gene>
<name>A0A163UZL8_9FLAO</name>
<dbReference type="RefSeq" id="WP_038988443.1">
    <property type="nucleotide sequence ID" value="NZ_FNYS01000018.1"/>
</dbReference>
<dbReference type="GO" id="GO:0016740">
    <property type="term" value="F:transferase activity"/>
    <property type="evidence" value="ECO:0007669"/>
    <property type="project" value="UniProtKB-KW"/>
</dbReference>
<sequence>MEKLKQRWGLKSNFQVFIILTVFAITGSTAAYIAKPILSYLGITKDVMHPVFFWILYVLIIFPIYKVILVCVGTLFGQREFFWNFVKKMMKNMGMGFLFPKEKKQENN</sequence>
<reference evidence="4 6" key="2">
    <citation type="submission" date="2016-10" db="EMBL/GenBank/DDBJ databases">
        <authorList>
            <person name="de Groot N.N."/>
        </authorList>
    </citation>
    <scope>NUCLEOTIDE SEQUENCE [LARGE SCALE GENOMIC DNA]</scope>
    <source>
        <strain evidence="4 6">DSM 23048</strain>
    </source>
</reference>
<keyword evidence="1" id="KW-0472">Membrane</keyword>
<dbReference type="Proteomes" id="UP000076630">
    <property type="component" value="Unassembled WGS sequence"/>
</dbReference>
<dbReference type="Proteomes" id="UP000183077">
    <property type="component" value="Unassembled WGS sequence"/>
</dbReference>
<evidence type="ECO:0000313" key="6">
    <source>
        <dbReference type="Proteomes" id="UP000183077"/>
    </source>
</evidence>
<evidence type="ECO:0000313" key="3">
    <source>
        <dbReference type="EMBL" id="KZE74107.1"/>
    </source>
</evidence>
<dbReference type="GeneID" id="82258136"/>
<accession>A0A163UZL8</accession>
<reference evidence="3 5" key="1">
    <citation type="submission" date="2016-01" db="EMBL/GenBank/DDBJ databases">
        <title>Whole genome sequencing of Myroides marinus L41.</title>
        <authorList>
            <person name="Hong K.W."/>
        </authorList>
    </citation>
    <scope>NUCLEOTIDE SEQUENCE [LARGE SCALE GENOMIC DNA]</scope>
    <source>
        <strain evidence="3 5">L41</strain>
    </source>
</reference>
<dbReference type="AlphaFoldDB" id="A0A163UZL8"/>
<dbReference type="Pfam" id="PF20584">
    <property type="entry name" value="DUF6787"/>
    <property type="match status" value="1"/>
</dbReference>
<evidence type="ECO:0000313" key="5">
    <source>
        <dbReference type="Proteomes" id="UP000076630"/>
    </source>
</evidence>
<keyword evidence="1" id="KW-0812">Transmembrane</keyword>
<feature type="transmembrane region" description="Helical" evidence="1">
    <location>
        <begin position="54"/>
        <end position="77"/>
    </location>
</feature>
<dbReference type="InterPro" id="IPR046714">
    <property type="entry name" value="DUF6787"/>
</dbReference>
<keyword evidence="1" id="KW-1133">Transmembrane helix</keyword>
<keyword evidence="5" id="KW-1185">Reference proteome</keyword>
<proteinExistence type="predicted"/>
<protein>
    <submittedName>
        <fullName evidence="3">Diacylglyceryl transferase</fullName>
    </submittedName>
</protein>
<dbReference type="EMBL" id="LQNU01000095">
    <property type="protein sequence ID" value="KZE74107.1"/>
    <property type="molecule type" value="Genomic_DNA"/>
</dbReference>
<dbReference type="OrthoDB" id="1151370at2"/>
<feature type="transmembrane region" description="Helical" evidence="1">
    <location>
        <begin position="12"/>
        <end position="34"/>
    </location>
</feature>
<evidence type="ECO:0000259" key="2">
    <source>
        <dbReference type="Pfam" id="PF20584"/>
    </source>
</evidence>
<feature type="domain" description="DUF6787" evidence="2">
    <location>
        <begin position="18"/>
        <end position="97"/>
    </location>
</feature>
<evidence type="ECO:0000313" key="4">
    <source>
        <dbReference type="EMBL" id="SEJ23273.1"/>
    </source>
</evidence>